<comment type="caution">
    <text evidence="2">The sequence shown here is derived from an EMBL/GenBank/DDBJ whole genome shotgun (WGS) entry which is preliminary data.</text>
</comment>
<accession>A0AB36P880</accession>
<dbReference type="EMBL" id="NEDR01000003">
    <property type="protein sequence ID" value="OXB25911.1"/>
    <property type="molecule type" value="Genomic_DNA"/>
</dbReference>
<name>A0AB36P880_SHIFL</name>
<evidence type="ECO:0000313" key="2">
    <source>
        <dbReference type="EMBL" id="OXB25911.1"/>
    </source>
</evidence>
<keyword evidence="1" id="KW-0472">Membrane</keyword>
<evidence type="ECO:0000313" key="3">
    <source>
        <dbReference type="Proteomes" id="UP000198358"/>
    </source>
</evidence>
<organism evidence="2 3">
    <name type="scientific">Shigella flexneri 2a str. 301</name>
    <dbReference type="NCBI Taxonomy" id="198214"/>
    <lineage>
        <taxon>Bacteria</taxon>
        <taxon>Pseudomonadati</taxon>
        <taxon>Pseudomonadota</taxon>
        <taxon>Gammaproteobacteria</taxon>
        <taxon>Enterobacterales</taxon>
        <taxon>Enterobacteriaceae</taxon>
        <taxon>Shigella</taxon>
    </lineage>
</organism>
<dbReference type="Proteomes" id="UP000198358">
    <property type="component" value="Unassembled WGS sequence"/>
</dbReference>
<keyword evidence="1" id="KW-0812">Transmembrane</keyword>
<reference evidence="2 3" key="1">
    <citation type="submission" date="2017-04" db="EMBL/GenBank/DDBJ databases">
        <title>Shigella flexneri 2a str. 301 Sequencing.</title>
        <authorList>
            <person name="Zhu Z."/>
        </authorList>
    </citation>
    <scope>NUCLEOTIDE SEQUENCE [LARGE SCALE GENOMIC DNA]</scope>
    <source>
        <strain evidence="2 3">301</strain>
    </source>
</reference>
<dbReference type="AlphaFoldDB" id="A0AB36P880"/>
<evidence type="ECO:0008006" key="4">
    <source>
        <dbReference type="Google" id="ProtNLM"/>
    </source>
</evidence>
<evidence type="ECO:0000256" key="1">
    <source>
        <dbReference type="SAM" id="Phobius"/>
    </source>
</evidence>
<protein>
    <recommendedName>
        <fullName evidence="4">Transcriptional activator for leuABCD operon</fullName>
    </recommendedName>
</protein>
<feature type="transmembrane region" description="Helical" evidence="1">
    <location>
        <begin position="29"/>
        <end position="46"/>
    </location>
</feature>
<gene>
    <name evidence="2" type="ORF">SF301_4560</name>
</gene>
<sequence length="47" mass="5680">MFSQQNIMDYYAVVNDSFHGNGFCFYQNPYLYVFRILLILLFLILYA</sequence>
<proteinExistence type="predicted"/>
<keyword evidence="1" id="KW-1133">Transmembrane helix</keyword>